<feature type="transmembrane region" description="Helical" evidence="1">
    <location>
        <begin position="32"/>
        <end position="52"/>
    </location>
</feature>
<proteinExistence type="predicted"/>
<keyword evidence="3" id="KW-1185">Reference proteome</keyword>
<dbReference type="Proteomes" id="UP000469430">
    <property type="component" value="Unassembled WGS sequence"/>
</dbReference>
<comment type="caution">
    <text evidence="2">The sequence shown here is derived from an EMBL/GenBank/DDBJ whole genome shotgun (WGS) entry which is preliminary data.</text>
</comment>
<keyword evidence="1" id="KW-1133">Transmembrane helix</keyword>
<keyword evidence="1" id="KW-0472">Membrane</keyword>
<accession>A0A6I4TYQ4</accession>
<dbReference type="RefSeq" id="WP_161391963.1">
    <property type="nucleotide sequence ID" value="NZ_JBHSCP010000002.1"/>
</dbReference>
<sequence>MITLMVACAGLYSSWRFWFCEEARSSRPLATVLRIMATGSLGAFGGSFAYLIHSLAGMNRAWSFLSTLGTGLPFWLLMMSLTVWPIAFASAAAGLFVRKTFPFRFAWLMLPAIGALALVSTTVFLWYMPLMSPAINWQRSWSLPLTASALSFLVATYFTEKWGRGPSLPPAMQGA</sequence>
<reference evidence="2 3" key="1">
    <citation type="submission" date="2019-12" db="EMBL/GenBank/DDBJ databases">
        <title>Genomic-based taxomic classification of the family Erythrobacteraceae.</title>
        <authorList>
            <person name="Xu L."/>
        </authorList>
    </citation>
    <scope>NUCLEOTIDE SEQUENCE [LARGE SCALE GENOMIC DNA]</scope>
    <source>
        <strain evidence="2 3">S36</strain>
    </source>
</reference>
<name>A0A6I4TYQ4_9SPHN</name>
<organism evidence="2 3">
    <name type="scientific">Croceibacterium xixiisoli</name>
    <dbReference type="NCBI Taxonomy" id="1476466"/>
    <lineage>
        <taxon>Bacteria</taxon>
        <taxon>Pseudomonadati</taxon>
        <taxon>Pseudomonadota</taxon>
        <taxon>Alphaproteobacteria</taxon>
        <taxon>Sphingomonadales</taxon>
        <taxon>Erythrobacteraceae</taxon>
        <taxon>Croceibacterium</taxon>
    </lineage>
</organism>
<dbReference type="EMBL" id="WTYJ01000003">
    <property type="protein sequence ID" value="MXP00240.1"/>
    <property type="molecule type" value="Genomic_DNA"/>
</dbReference>
<protein>
    <submittedName>
        <fullName evidence="2">Uncharacterized protein</fullName>
    </submittedName>
</protein>
<evidence type="ECO:0000313" key="2">
    <source>
        <dbReference type="EMBL" id="MXP00240.1"/>
    </source>
</evidence>
<feature type="transmembrane region" description="Helical" evidence="1">
    <location>
        <begin position="140"/>
        <end position="158"/>
    </location>
</feature>
<dbReference type="AlphaFoldDB" id="A0A6I4TYQ4"/>
<evidence type="ECO:0000256" key="1">
    <source>
        <dbReference type="SAM" id="Phobius"/>
    </source>
</evidence>
<feature type="transmembrane region" description="Helical" evidence="1">
    <location>
        <begin position="72"/>
        <end position="96"/>
    </location>
</feature>
<keyword evidence="1" id="KW-0812">Transmembrane</keyword>
<feature type="transmembrane region" description="Helical" evidence="1">
    <location>
        <begin position="108"/>
        <end position="128"/>
    </location>
</feature>
<evidence type="ECO:0000313" key="3">
    <source>
        <dbReference type="Proteomes" id="UP000469430"/>
    </source>
</evidence>
<gene>
    <name evidence="2" type="ORF">GRI97_14695</name>
</gene>